<dbReference type="EMBL" id="HG937692">
    <property type="protein sequence ID" value="CDP36093.1"/>
    <property type="molecule type" value="Genomic_DNA"/>
</dbReference>
<protein>
    <submittedName>
        <fullName evidence="1">ARAD1B05137p</fullName>
    </submittedName>
</protein>
<organism evidence="1">
    <name type="scientific">Blastobotrys adeninivorans</name>
    <name type="common">Yeast</name>
    <name type="synonym">Arxula adeninivorans</name>
    <dbReference type="NCBI Taxonomy" id="409370"/>
    <lineage>
        <taxon>Eukaryota</taxon>
        <taxon>Fungi</taxon>
        <taxon>Dikarya</taxon>
        <taxon>Ascomycota</taxon>
        <taxon>Saccharomycotina</taxon>
        <taxon>Dipodascomycetes</taxon>
        <taxon>Dipodascales</taxon>
        <taxon>Trichomonascaceae</taxon>
        <taxon>Blastobotrys</taxon>
    </lineage>
</organism>
<proteinExistence type="predicted"/>
<dbReference type="AlphaFoldDB" id="A0A060T567"/>
<reference evidence="1" key="2">
    <citation type="submission" date="2014-06" db="EMBL/GenBank/DDBJ databases">
        <title>The complete genome of Blastobotrys (Arxula) adeninivorans LS3 - a yeast of biotechnological interest.</title>
        <authorList>
            <person name="Kunze G."/>
            <person name="Gaillardin C."/>
            <person name="Czernicka M."/>
            <person name="Durrens P."/>
            <person name="Martin T."/>
            <person name="Boer E."/>
            <person name="Gabaldon T."/>
            <person name="Cruz J."/>
            <person name="Talla E."/>
            <person name="Marck C."/>
            <person name="Goffeau A."/>
            <person name="Barbe V."/>
            <person name="Baret P."/>
            <person name="Baronian K."/>
            <person name="Beier S."/>
            <person name="Bleykasten C."/>
            <person name="Bode R."/>
            <person name="Casaregola S."/>
            <person name="Despons L."/>
            <person name="Fairhead C."/>
            <person name="Giersberg M."/>
            <person name="Gierski P."/>
            <person name="Hahnel U."/>
            <person name="Hartmann A."/>
            <person name="Jankowska D."/>
            <person name="Jubin C."/>
            <person name="Jung P."/>
            <person name="Lafontaine I."/>
            <person name="Leh-Louis V."/>
            <person name="Lemaire M."/>
            <person name="Marcet-Houben M."/>
            <person name="Mascher M."/>
            <person name="Morel G."/>
            <person name="Richard G.-F."/>
            <person name="Riechen J."/>
            <person name="Sacerdot C."/>
            <person name="Sarkar A."/>
            <person name="Savel G."/>
            <person name="Schacherer J."/>
            <person name="Sherman D."/>
            <person name="Straub M.-L."/>
            <person name="Stein N."/>
            <person name="Thierry A."/>
            <person name="Trautwein-Schult A."/>
            <person name="Westhof E."/>
            <person name="Worch S."/>
            <person name="Dujon B."/>
            <person name="Souciet J.-L."/>
            <person name="Wincker P."/>
            <person name="Scholz U."/>
            <person name="Neuveglise N."/>
        </authorList>
    </citation>
    <scope>NUCLEOTIDE SEQUENCE</scope>
    <source>
        <strain evidence="1">LS3</strain>
    </source>
</reference>
<gene>
    <name evidence="1" type="ORF">GNLVRS02_ARAD1B05137g</name>
</gene>
<sequence length="97" mass="11482">MLPTPQFLPSRHPIETWQEWYKANEGEINRQLASQDDQTPGHSIRVASPYEYTDALNQRQTWQPYLTGTERQQLDTQLQIFMRQNRGNNLRLRPGPM</sequence>
<name>A0A060T567_BLAAD</name>
<accession>A0A060T567</accession>
<reference evidence="1" key="1">
    <citation type="submission" date="2014-02" db="EMBL/GenBank/DDBJ databases">
        <authorList>
            <person name="Genoscope - CEA"/>
        </authorList>
    </citation>
    <scope>NUCLEOTIDE SEQUENCE</scope>
    <source>
        <strain evidence="1">LS3</strain>
    </source>
</reference>
<evidence type="ECO:0000313" key="1">
    <source>
        <dbReference type="EMBL" id="CDP36093.1"/>
    </source>
</evidence>